<accession>A0A8S5NJ43</accession>
<reference evidence="1" key="1">
    <citation type="journal article" date="2021" name="Proc. Natl. Acad. Sci. U.S.A.">
        <title>A Catalog of Tens of Thousands of Viruses from Human Metagenomes Reveals Hidden Associations with Chronic Diseases.</title>
        <authorList>
            <person name="Tisza M.J."/>
            <person name="Buck C.B."/>
        </authorList>
    </citation>
    <scope>NUCLEOTIDE SEQUENCE</scope>
    <source>
        <strain evidence="1">CtUF252</strain>
    </source>
</reference>
<sequence>MKIYCGGRANGKTIKAIQLSAEEQMAIVCFSYHQIEYIKYRAKEMNLKIPEPIMAEDVRRKVRENRRGLIVDDLDLLLRRLFDDEVRYATMEDCDIEKLERSK</sequence>
<dbReference type="EMBL" id="BK015173">
    <property type="protein sequence ID" value="DAD94099.1"/>
    <property type="molecule type" value="Genomic_DNA"/>
</dbReference>
<evidence type="ECO:0000313" key="1">
    <source>
        <dbReference type="EMBL" id="DAD94099.1"/>
    </source>
</evidence>
<organism evidence="1">
    <name type="scientific">Siphoviridae sp. ctUF252</name>
    <dbReference type="NCBI Taxonomy" id="2826350"/>
    <lineage>
        <taxon>Viruses</taxon>
        <taxon>Duplodnaviria</taxon>
        <taxon>Heunggongvirae</taxon>
        <taxon>Uroviricota</taxon>
        <taxon>Caudoviricetes</taxon>
    </lineage>
</organism>
<name>A0A8S5NJ43_9CAUD</name>
<proteinExistence type="predicted"/>
<protein>
    <submittedName>
        <fullName evidence="1">Uncharacterized protein</fullName>
    </submittedName>
</protein>